<dbReference type="InterPro" id="IPR011009">
    <property type="entry name" value="Kinase-like_dom_sf"/>
</dbReference>
<dbReference type="EMBL" id="JABBWM010000001">
    <property type="protein sequence ID" value="KAG2120821.1"/>
    <property type="molecule type" value="Genomic_DNA"/>
</dbReference>
<feature type="region of interest" description="Disordered" evidence="1">
    <location>
        <begin position="428"/>
        <end position="453"/>
    </location>
</feature>
<dbReference type="SUPFAM" id="SSF56112">
    <property type="entry name" value="Protein kinase-like (PK-like)"/>
    <property type="match status" value="1"/>
</dbReference>
<protein>
    <recommendedName>
        <fullName evidence="4">Protein kinase domain-containing protein</fullName>
    </recommendedName>
</protein>
<dbReference type="OrthoDB" id="2687876at2759"/>
<dbReference type="Proteomes" id="UP000823399">
    <property type="component" value="Unassembled WGS sequence"/>
</dbReference>
<accession>A0A9P7FKU2</accession>
<feature type="compositionally biased region" description="Low complexity" evidence="1">
    <location>
        <begin position="619"/>
        <end position="631"/>
    </location>
</feature>
<feature type="region of interest" description="Disordered" evidence="1">
    <location>
        <begin position="605"/>
        <end position="643"/>
    </location>
</feature>
<comment type="caution">
    <text evidence="2">The sequence shown here is derived from an EMBL/GenBank/DDBJ whole genome shotgun (WGS) entry which is preliminary data.</text>
</comment>
<organism evidence="2 3">
    <name type="scientific">Suillus discolor</name>
    <dbReference type="NCBI Taxonomy" id="1912936"/>
    <lineage>
        <taxon>Eukaryota</taxon>
        <taxon>Fungi</taxon>
        <taxon>Dikarya</taxon>
        <taxon>Basidiomycota</taxon>
        <taxon>Agaricomycotina</taxon>
        <taxon>Agaricomycetes</taxon>
        <taxon>Agaricomycetidae</taxon>
        <taxon>Boletales</taxon>
        <taxon>Suillineae</taxon>
        <taxon>Suillaceae</taxon>
        <taxon>Suillus</taxon>
    </lineage>
</organism>
<feature type="compositionally biased region" description="Acidic residues" evidence="1">
    <location>
        <begin position="557"/>
        <end position="574"/>
    </location>
</feature>
<evidence type="ECO:0008006" key="4">
    <source>
        <dbReference type="Google" id="ProtNLM"/>
    </source>
</evidence>
<evidence type="ECO:0000313" key="3">
    <source>
        <dbReference type="Proteomes" id="UP000823399"/>
    </source>
</evidence>
<feature type="region of interest" description="Disordered" evidence="1">
    <location>
        <begin position="502"/>
        <end position="574"/>
    </location>
</feature>
<feature type="compositionally biased region" description="Polar residues" evidence="1">
    <location>
        <begin position="502"/>
        <end position="518"/>
    </location>
</feature>
<feature type="compositionally biased region" description="Pro residues" evidence="1">
    <location>
        <begin position="438"/>
        <end position="447"/>
    </location>
</feature>
<reference evidence="2" key="1">
    <citation type="journal article" date="2020" name="New Phytol.">
        <title>Comparative genomics reveals dynamic genome evolution in host specialist ectomycorrhizal fungi.</title>
        <authorList>
            <person name="Lofgren L.A."/>
            <person name="Nguyen N.H."/>
            <person name="Vilgalys R."/>
            <person name="Ruytinx J."/>
            <person name="Liao H.L."/>
            <person name="Branco S."/>
            <person name="Kuo A."/>
            <person name="LaButti K."/>
            <person name="Lipzen A."/>
            <person name="Andreopoulos W."/>
            <person name="Pangilinan J."/>
            <person name="Riley R."/>
            <person name="Hundley H."/>
            <person name="Na H."/>
            <person name="Barry K."/>
            <person name="Grigoriev I.V."/>
            <person name="Stajich J.E."/>
            <person name="Kennedy P.G."/>
        </authorList>
    </citation>
    <scope>NUCLEOTIDE SEQUENCE</scope>
    <source>
        <strain evidence="2">FC423</strain>
    </source>
</reference>
<dbReference type="GeneID" id="64706049"/>
<dbReference type="RefSeq" id="XP_041300197.1">
    <property type="nucleotide sequence ID" value="XM_041443790.1"/>
</dbReference>
<evidence type="ECO:0000256" key="1">
    <source>
        <dbReference type="SAM" id="MobiDB-lite"/>
    </source>
</evidence>
<keyword evidence="3" id="KW-1185">Reference proteome</keyword>
<gene>
    <name evidence="2" type="ORF">F5147DRAFT_832025</name>
</gene>
<sequence>MVLPAPDLENEISNSVDKLQKLYPGGLDAKKHLYLPHGKYAFAAKHTFHGKNKKQIGHLSGHAYRINVRSGVIAGHNVTCLWKTWDVSKSWREFFQELYFYSHPQLLRWLQGIVVSHVIGVHDGSNGQKSIFMEPPHHISWHTAHLGLSVGEKQAVIRAYETLHAHGILHNNIGAHNICIDQDMNVTLLNFEKACCLKDKGIDEVPGCDQEALVREMRQVKYLISYMDARLIENGIITTSQAYTGERQTQALNLDDSIRWLKHVENTHTIPIEMRHRPIPNDGRRKPKKKVKVGAVSQWESGGLVQDTGDSGFYSEPIVLPIIPPPAESSSSAIMATPSLQLDPPAAIHDLFSVDQLPLPNPGAALPSICPEEVISRTQDRDINVQLPPFQSDLEGFQTVSRGLHGIPVHSSAVSPCTPTLLLLPSTPNSDTSERIPQTPPSCPPSPTHLQSRASVPYLDQPPSPKVFCDLTHEQLRLAIKQHNADVDARLSSHAAINTDKNNVVFHPNTNDNGTYATGSDPFRKRKKRRRPTPFFLEDSSFTEEETTPDPENTSSTEDEEDEKPEPEVDVDFEELVEEAHLAKLRGRRRMSRSAVIPDMVLTKPVWPDPEAKHLTQRSPTTSSSPALSSISEEESSGDTSGVPPYTVVFVGANGSPDEVWKLPVPAFMLIKSSVARQPQAQKLRVEQVPQLRGLSLTNSSSLRTLNQDTQSRSSKKRDIDCVEGIECLERTSKRARQDQSTLSSCTIC</sequence>
<dbReference type="AlphaFoldDB" id="A0A9P7FKU2"/>
<proteinExistence type="predicted"/>
<dbReference type="Gene3D" id="1.10.510.10">
    <property type="entry name" value="Transferase(Phosphotransferase) domain 1"/>
    <property type="match status" value="1"/>
</dbReference>
<name>A0A9P7FKU2_9AGAM</name>
<evidence type="ECO:0000313" key="2">
    <source>
        <dbReference type="EMBL" id="KAG2120821.1"/>
    </source>
</evidence>